<feature type="chain" id="PRO_5025344499" evidence="5">
    <location>
        <begin position="27"/>
        <end position="137"/>
    </location>
</feature>
<accession>A0A6B3RNN1</accession>
<dbReference type="InterPro" id="IPR009056">
    <property type="entry name" value="Cyt_c-like_dom"/>
</dbReference>
<reference evidence="7 8" key="1">
    <citation type="submission" date="2020-02" db="EMBL/GenBank/DDBJ databases">
        <title>Rhodobacter algicola sp. nov., isolated from microalga culture.</title>
        <authorList>
            <person name="Park C.-Y."/>
        </authorList>
    </citation>
    <scope>NUCLEOTIDE SEQUENCE [LARGE SCALE GENOMIC DNA]</scope>
    <source>
        <strain evidence="7 8">ETT8</strain>
    </source>
</reference>
<dbReference type="Proteomes" id="UP000481421">
    <property type="component" value="Unassembled WGS sequence"/>
</dbReference>
<dbReference type="GO" id="GO:0046872">
    <property type="term" value="F:metal ion binding"/>
    <property type="evidence" value="ECO:0007669"/>
    <property type="project" value="UniProtKB-KW"/>
</dbReference>
<keyword evidence="8" id="KW-1185">Reference proteome</keyword>
<sequence length="137" mass="14032">MAARLPLMSLCAALLLGACVIGGARAPVPTGAQDFADFCAGCHGVSGKGDGEMAAGLARRPADLTLLARRNGGTFPTTQVMAKIWGYTGGRGAGVMPNFGPLLDGDLVPYDGGDGILTPTPVRLVQIAEHLKTLQTR</sequence>
<name>A0A6B3RNN1_9RHOB</name>
<dbReference type="InterPro" id="IPR036909">
    <property type="entry name" value="Cyt_c-like_dom_sf"/>
</dbReference>
<dbReference type="EMBL" id="JAAIKE010000005">
    <property type="protein sequence ID" value="NEX47707.1"/>
    <property type="molecule type" value="Genomic_DNA"/>
</dbReference>
<feature type="signal peptide" evidence="5">
    <location>
        <begin position="1"/>
        <end position="26"/>
    </location>
</feature>
<keyword evidence="1 4" id="KW-0349">Heme</keyword>
<evidence type="ECO:0000313" key="7">
    <source>
        <dbReference type="EMBL" id="NEX47707.1"/>
    </source>
</evidence>
<evidence type="ECO:0000259" key="6">
    <source>
        <dbReference type="PROSITE" id="PS51007"/>
    </source>
</evidence>
<dbReference type="RefSeq" id="WP_164613683.1">
    <property type="nucleotide sequence ID" value="NZ_JAAIKE010000005.1"/>
</dbReference>
<evidence type="ECO:0000256" key="2">
    <source>
        <dbReference type="ARBA" id="ARBA00022723"/>
    </source>
</evidence>
<protein>
    <submittedName>
        <fullName evidence="7">C-type cytochrome</fullName>
    </submittedName>
</protein>
<proteinExistence type="predicted"/>
<dbReference type="PROSITE" id="PS51257">
    <property type="entry name" value="PROKAR_LIPOPROTEIN"/>
    <property type="match status" value="1"/>
</dbReference>
<gene>
    <name evidence="7" type="ORF">G3572_15950</name>
</gene>
<evidence type="ECO:0000256" key="5">
    <source>
        <dbReference type="SAM" id="SignalP"/>
    </source>
</evidence>
<evidence type="ECO:0000256" key="1">
    <source>
        <dbReference type="ARBA" id="ARBA00022617"/>
    </source>
</evidence>
<dbReference type="PROSITE" id="PS51007">
    <property type="entry name" value="CYTC"/>
    <property type="match status" value="1"/>
</dbReference>
<dbReference type="SUPFAM" id="SSF46626">
    <property type="entry name" value="Cytochrome c"/>
    <property type="match status" value="1"/>
</dbReference>
<keyword evidence="2 4" id="KW-0479">Metal-binding</keyword>
<dbReference type="Gene3D" id="1.10.760.10">
    <property type="entry name" value="Cytochrome c-like domain"/>
    <property type="match status" value="1"/>
</dbReference>
<keyword evidence="3 4" id="KW-0408">Iron</keyword>
<evidence type="ECO:0000313" key="8">
    <source>
        <dbReference type="Proteomes" id="UP000481421"/>
    </source>
</evidence>
<organism evidence="7 8">
    <name type="scientific">Pseudotabrizicola algicola</name>
    <dbReference type="NCBI Taxonomy" id="2709381"/>
    <lineage>
        <taxon>Bacteria</taxon>
        <taxon>Pseudomonadati</taxon>
        <taxon>Pseudomonadota</taxon>
        <taxon>Alphaproteobacteria</taxon>
        <taxon>Rhodobacterales</taxon>
        <taxon>Paracoccaceae</taxon>
        <taxon>Pseudotabrizicola</taxon>
    </lineage>
</organism>
<dbReference type="GO" id="GO:0009055">
    <property type="term" value="F:electron transfer activity"/>
    <property type="evidence" value="ECO:0007669"/>
    <property type="project" value="InterPro"/>
</dbReference>
<dbReference type="AlphaFoldDB" id="A0A6B3RNN1"/>
<evidence type="ECO:0000256" key="3">
    <source>
        <dbReference type="ARBA" id="ARBA00023004"/>
    </source>
</evidence>
<dbReference type="Pfam" id="PF00034">
    <property type="entry name" value="Cytochrom_C"/>
    <property type="match status" value="1"/>
</dbReference>
<dbReference type="GO" id="GO:0020037">
    <property type="term" value="F:heme binding"/>
    <property type="evidence" value="ECO:0007669"/>
    <property type="project" value="InterPro"/>
</dbReference>
<keyword evidence="5" id="KW-0732">Signal</keyword>
<comment type="caution">
    <text evidence="7">The sequence shown here is derived from an EMBL/GenBank/DDBJ whole genome shotgun (WGS) entry which is preliminary data.</text>
</comment>
<evidence type="ECO:0000256" key="4">
    <source>
        <dbReference type="PROSITE-ProRule" id="PRU00433"/>
    </source>
</evidence>
<feature type="domain" description="Cytochrome c" evidence="6">
    <location>
        <begin position="26"/>
        <end position="119"/>
    </location>
</feature>